<evidence type="ECO:0000313" key="2">
    <source>
        <dbReference type="EMBL" id="MBC9811125.1"/>
    </source>
</evidence>
<name>A0A8J6U1H4_9FLAO</name>
<comment type="caution">
    <text evidence="2">The sequence shown here is derived from an EMBL/GenBank/DDBJ whole genome shotgun (WGS) entry which is preliminary data.</text>
</comment>
<evidence type="ECO:0000256" key="1">
    <source>
        <dbReference type="SAM" id="Phobius"/>
    </source>
</evidence>
<feature type="transmembrane region" description="Helical" evidence="1">
    <location>
        <begin position="12"/>
        <end position="29"/>
    </location>
</feature>
<sequence length="148" mass="17815">MKKLTNNLIHLFVKYPFYFGVLLITFFVTETYPFSVYPMYNNFPNWSYTFYLEDEHNNNLNKYMIVHHAELSHLYYTECDNQKIGHGYGIESVADLKVVGERITRQVIHWEKLRESSVEEVRLYRIYNYIKDNKLISDTTILCTTYVK</sequence>
<reference evidence="2" key="1">
    <citation type="submission" date="2020-09" db="EMBL/GenBank/DDBJ databases">
        <title>Taishania pollutisoli gen. nov., sp. nov., Isolated from Tetrabromobisphenol A-Contaminated Soil.</title>
        <authorList>
            <person name="Chen Q."/>
        </authorList>
    </citation>
    <scope>NUCLEOTIDE SEQUENCE</scope>
    <source>
        <strain evidence="2">CZZ-1</strain>
    </source>
</reference>
<dbReference type="RefSeq" id="WP_163492394.1">
    <property type="nucleotide sequence ID" value="NZ_JACVEL010000001.1"/>
</dbReference>
<keyword evidence="1" id="KW-0472">Membrane</keyword>
<keyword evidence="3" id="KW-1185">Reference proteome</keyword>
<keyword evidence="1" id="KW-0812">Transmembrane</keyword>
<keyword evidence="1" id="KW-1133">Transmembrane helix</keyword>
<dbReference type="Proteomes" id="UP000652681">
    <property type="component" value="Unassembled WGS sequence"/>
</dbReference>
<proteinExistence type="predicted"/>
<organism evidence="2 3">
    <name type="scientific">Taishania pollutisoli</name>
    <dbReference type="NCBI Taxonomy" id="2766479"/>
    <lineage>
        <taxon>Bacteria</taxon>
        <taxon>Pseudomonadati</taxon>
        <taxon>Bacteroidota</taxon>
        <taxon>Flavobacteriia</taxon>
        <taxon>Flavobacteriales</taxon>
        <taxon>Crocinitomicaceae</taxon>
        <taxon>Taishania</taxon>
    </lineage>
</organism>
<protein>
    <submittedName>
        <fullName evidence="2">Uncharacterized protein</fullName>
    </submittedName>
</protein>
<dbReference type="AlphaFoldDB" id="A0A8J6U1H4"/>
<accession>A0A8J6U1H4</accession>
<dbReference type="EMBL" id="JACVEL010000001">
    <property type="protein sequence ID" value="MBC9811125.1"/>
    <property type="molecule type" value="Genomic_DNA"/>
</dbReference>
<gene>
    <name evidence="2" type="ORF">H9Y05_01440</name>
</gene>
<evidence type="ECO:0000313" key="3">
    <source>
        <dbReference type="Proteomes" id="UP000652681"/>
    </source>
</evidence>